<reference evidence="3" key="1">
    <citation type="journal article" date="2023" name="Mol. Phylogenet. Evol.">
        <title>Genome-scale phylogeny and comparative genomics of the fungal order Sordariales.</title>
        <authorList>
            <person name="Hensen N."/>
            <person name="Bonometti L."/>
            <person name="Westerberg I."/>
            <person name="Brannstrom I.O."/>
            <person name="Guillou S."/>
            <person name="Cros-Aarteil S."/>
            <person name="Calhoun S."/>
            <person name="Haridas S."/>
            <person name="Kuo A."/>
            <person name="Mondo S."/>
            <person name="Pangilinan J."/>
            <person name="Riley R."/>
            <person name="LaButti K."/>
            <person name="Andreopoulos B."/>
            <person name="Lipzen A."/>
            <person name="Chen C."/>
            <person name="Yan M."/>
            <person name="Daum C."/>
            <person name="Ng V."/>
            <person name="Clum A."/>
            <person name="Steindorff A."/>
            <person name="Ohm R.A."/>
            <person name="Martin F."/>
            <person name="Silar P."/>
            <person name="Natvig D.O."/>
            <person name="Lalanne C."/>
            <person name="Gautier V."/>
            <person name="Ament-Velasquez S.L."/>
            <person name="Kruys A."/>
            <person name="Hutchinson M.I."/>
            <person name="Powell A.J."/>
            <person name="Barry K."/>
            <person name="Miller A.N."/>
            <person name="Grigoriev I.V."/>
            <person name="Debuchy R."/>
            <person name="Gladieux P."/>
            <person name="Hiltunen Thoren M."/>
            <person name="Johannesson H."/>
        </authorList>
    </citation>
    <scope>NUCLEOTIDE SEQUENCE</scope>
    <source>
        <strain evidence="3">CBS 990.96</strain>
    </source>
</reference>
<dbReference type="AlphaFoldDB" id="A0AAN7BFW3"/>
<evidence type="ECO:0000313" key="3">
    <source>
        <dbReference type="EMBL" id="KAK4222788.1"/>
    </source>
</evidence>
<evidence type="ECO:0000313" key="4">
    <source>
        <dbReference type="Proteomes" id="UP001301958"/>
    </source>
</evidence>
<feature type="coiled-coil region" evidence="1">
    <location>
        <begin position="59"/>
        <end position="86"/>
    </location>
</feature>
<evidence type="ECO:0000256" key="2">
    <source>
        <dbReference type="SAM" id="MobiDB-lite"/>
    </source>
</evidence>
<feature type="region of interest" description="Disordered" evidence="2">
    <location>
        <begin position="280"/>
        <end position="299"/>
    </location>
</feature>
<feature type="region of interest" description="Disordered" evidence="2">
    <location>
        <begin position="1"/>
        <end position="47"/>
    </location>
</feature>
<keyword evidence="1" id="KW-0175">Coiled coil</keyword>
<proteinExistence type="predicted"/>
<sequence>MSLSAMFLNRKSRKNESKILPPTPENAPIADRAHSPGVVSLSEVPGLPPLLRSTSVRQFSTENDELQDLKRERVHLEQMLKDESSKRSRLEYEFGALRKEHEKLKTDHAVDVANFEKARQRSDHMRYDEIQALMMNYDAELAKKKQVHDDENAHLQQQLSGQYAEAQRWQNECEQMKSKTMTLENLLKEKEQRLKEIDNERIMLRQEIKLVTQHREVEKKKFEDHHRVLLANHEQEQAMLKTKLLEAQAKLQEATASHRAEMERRERDLQQRLQKLKTELKESKAAHAAEQQTKQNEYRQSFAERDKLYEISRSEVEARHAKEMAGVEAQLKERVLELEQELMSKPDDFRLGLDGSLKTKYASLKLIVETITSPWNLGTRVGADKLDKVDQTGFLERAGQDQWPFLLRSMVWARILDGFFSAPYGFGALGSEGSHNIVGVYRTWKRLLDGSVEVVHAHGHGHEEENFELFYQDKYANAWRSATFQSFLSAIETAKLQSNGEDSRQGIGKVFESNKNKVRGQIMEAISWFCVDGVSKEIRDQVEAMVLQASELSMVFGAHRAKVCFGIPKFGDVIEIGTEFVDCQDGDLNRGNLETVELAVAPALFMIGDGRSDLTSVLCVQHGEIYPVFQGKK</sequence>
<organism evidence="3 4">
    <name type="scientific">Podospora fimiseda</name>
    <dbReference type="NCBI Taxonomy" id="252190"/>
    <lineage>
        <taxon>Eukaryota</taxon>
        <taxon>Fungi</taxon>
        <taxon>Dikarya</taxon>
        <taxon>Ascomycota</taxon>
        <taxon>Pezizomycotina</taxon>
        <taxon>Sordariomycetes</taxon>
        <taxon>Sordariomycetidae</taxon>
        <taxon>Sordariales</taxon>
        <taxon>Podosporaceae</taxon>
        <taxon>Podospora</taxon>
    </lineage>
</organism>
<comment type="caution">
    <text evidence="3">The sequence shown here is derived from an EMBL/GenBank/DDBJ whole genome shotgun (WGS) entry which is preliminary data.</text>
</comment>
<protein>
    <submittedName>
        <fullName evidence="3">Uncharacterized protein</fullName>
    </submittedName>
</protein>
<gene>
    <name evidence="3" type="ORF">QBC38DRAFT_489037</name>
</gene>
<accession>A0AAN7BFW3</accession>
<keyword evidence="4" id="KW-1185">Reference proteome</keyword>
<feature type="compositionally biased region" description="Polar residues" evidence="2">
    <location>
        <begin position="290"/>
        <end position="299"/>
    </location>
</feature>
<dbReference type="Proteomes" id="UP001301958">
    <property type="component" value="Unassembled WGS sequence"/>
</dbReference>
<name>A0AAN7BFW3_9PEZI</name>
<dbReference type="EMBL" id="MU865454">
    <property type="protein sequence ID" value="KAK4222788.1"/>
    <property type="molecule type" value="Genomic_DNA"/>
</dbReference>
<evidence type="ECO:0000256" key="1">
    <source>
        <dbReference type="SAM" id="Coils"/>
    </source>
</evidence>
<reference evidence="3" key="2">
    <citation type="submission" date="2023-05" db="EMBL/GenBank/DDBJ databases">
        <authorList>
            <consortium name="Lawrence Berkeley National Laboratory"/>
            <person name="Steindorff A."/>
            <person name="Hensen N."/>
            <person name="Bonometti L."/>
            <person name="Westerberg I."/>
            <person name="Brannstrom I.O."/>
            <person name="Guillou S."/>
            <person name="Cros-Aarteil S."/>
            <person name="Calhoun S."/>
            <person name="Haridas S."/>
            <person name="Kuo A."/>
            <person name="Mondo S."/>
            <person name="Pangilinan J."/>
            <person name="Riley R."/>
            <person name="Labutti K."/>
            <person name="Andreopoulos B."/>
            <person name="Lipzen A."/>
            <person name="Chen C."/>
            <person name="Yanf M."/>
            <person name="Daum C."/>
            <person name="Ng V."/>
            <person name="Clum A."/>
            <person name="Ohm R."/>
            <person name="Martin F."/>
            <person name="Silar P."/>
            <person name="Natvig D."/>
            <person name="Lalanne C."/>
            <person name="Gautier V."/>
            <person name="Ament-Velasquez S.L."/>
            <person name="Kruys A."/>
            <person name="Hutchinson M.I."/>
            <person name="Powell A.J."/>
            <person name="Barry K."/>
            <person name="Miller A.N."/>
            <person name="Grigoriev I.V."/>
            <person name="Debuchy R."/>
            <person name="Gladieux P."/>
            <person name="Thoren M.H."/>
            <person name="Johannesson H."/>
        </authorList>
    </citation>
    <scope>NUCLEOTIDE SEQUENCE</scope>
    <source>
        <strain evidence="3">CBS 990.96</strain>
    </source>
</reference>